<dbReference type="PANTHER" id="PTHR23282:SF101">
    <property type="entry name" value="MAM DOMAIN-CONTAINING PROTEIN"/>
    <property type="match status" value="1"/>
</dbReference>
<dbReference type="PRINTS" id="PR00261">
    <property type="entry name" value="LDLRECEPTOR"/>
</dbReference>
<dbReference type="Gene3D" id="2.60.120.200">
    <property type="match status" value="4"/>
</dbReference>
<dbReference type="SMART" id="SM00192">
    <property type="entry name" value="LDLa"/>
    <property type="match status" value="2"/>
</dbReference>
<feature type="disulfide bond" evidence="2">
    <location>
        <begin position="536"/>
        <end position="551"/>
    </location>
</feature>
<feature type="domain" description="MAM" evidence="3">
    <location>
        <begin position="21"/>
        <end position="189"/>
    </location>
</feature>
<dbReference type="Pfam" id="PF00057">
    <property type="entry name" value="Ldl_recept_a"/>
    <property type="match status" value="1"/>
</dbReference>
<keyword evidence="5" id="KW-1185">Reference proteome</keyword>
<dbReference type="AlphaFoldDB" id="A0A820LR92"/>
<dbReference type="CDD" id="cd00112">
    <property type="entry name" value="LDLa"/>
    <property type="match status" value="2"/>
</dbReference>
<proteinExistence type="predicted"/>
<dbReference type="SUPFAM" id="SSF49899">
    <property type="entry name" value="Concanavalin A-like lectins/glucanases"/>
    <property type="match status" value="4"/>
</dbReference>
<feature type="domain" description="MAM" evidence="3">
    <location>
        <begin position="552"/>
        <end position="716"/>
    </location>
</feature>
<dbReference type="Pfam" id="PF00629">
    <property type="entry name" value="MAM"/>
    <property type="match status" value="4"/>
</dbReference>
<feature type="domain" description="MAM" evidence="3">
    <location>
        <begin position="352"/>
        <end position="514"/>
    </location>
</feature>
<dbReference type="Gene3D" id="4.10.400.10">
    <property type="entry name" value="Low-density Lipoprotein Receptor"/>
    <property type="match status" value="2"/>
</dbReference>
<name>A0A820LR92_9BILA</name>
<evidence type="ECO:0000313" key="4">
    <source>
        <dbReference type="EMBL" id="CAF4361001.1"/>
    </source>
</evidence>
<feature type="disulfide bond" evidence="2">
    <location>
        <begin position="524"/>
        <end position="542"/>
    </location>
</feature>
<dbReference type="GO" id="GO:0016020">
    <property type="term" value="C:membrane"/>
    <property type="evidence" value="ECO:0007669"/>
    <property type="project" value="InterPro"/>
</dbReference>
<evidence type="ECO:0000313" key="5">
    <source>
        <dbReference type="Proteomes" id="UP000663873"/>
    </source>
</evidence>
<evidence type="ECO:0000256" key="1">
    <source>
        <dbReference type="ARBA" id="ARBA00023157"/>
    </source>
</evidence>
<dbReference type="InterPro" id="IPR051560">
    <property type="entry name" value="MAM_domain-containing"/>
</dbReference>
<protein>
    <recommendedName>
        <fullName evidence="3">MAM domain-containing protein</fullName>
    </recommendedName>
</protein>
<dbReference type="PROSITE" id="PS50068">
    <property type="entry name" value="LDLRA_2"/>
    <property type="match status" value="2"/>
</dbReference>
<organism evidence="4 5">
    <name type="scientific">Rotaria socialis</name>
    <dbReference type="NCBI Taxonomy" id="392032"/>
    <lineage>
        <taxon>Eukaryota</taxon>
        <taxon>Metazoa</taxon>
        <taxon>Spiralia</taxon>
        <taxon>Gnathifera</taxon>
        <taxon>Rotifera</taxon>
        <taxon>Eurotatoria</taxon>
        <taxon>Bdelloidea</taxon>
        <taxon>Philodinida</taxon>
        <taxon>Philodinidae</taxon>
        <taxon>Rotaria</taxon>
    </lineage>
</organism>
<comment type="caution">
    <text evidence="2">Lacks conserved residue(s) required for the propagation of feature annotation.</text>
</comment>
<reference evidence="4" key="1">
    <citation type="submission" date="2021-02" db="EMBL/GenBank/DDBJ databases">
        <authorList>
            <person name="Nowell W R."/>
        </authorList>
    </citation>
    <scope>NUCLEOTIDE SEQUENCE</scope>
</reference>
<feature type="non-terminal residue" evidence="4">
    <location>
        <position position="1"/>
    </location>
</feature>
<dbReference type="SMART" id="SM00137">
    <property type="entry name" value="MAM"/>
    <property type="match status" value="4"/>
</dbReference>
<dbReference type="SUPFAM" id="SSF57424">
    <property type="entry name" value="LDL receptor-like module"/>
    <property type="match status" value="2"/>
</dbReference>
<evidence type="ECO:0000256" key="2">
    <source>
        <dbReference type="PROSITE-ProRule" id="PRU00124"/>
    </source>
</evidence>
<sequence length="808" mass="89637">VVVSTTPSGSVSPTTYPPSNYDCNFECKCTCLWTHDDTTNFKWIVGTGSTTSPGTGPDGDHTTGSRFGYYIYIETSFPSKPNDTARLISPDIVTTNDDTCFRFYYHMFGSDVYQLNIYARINGNLGKALWQKQGNQGDRWLFGRISLRGNVEQTIGQAYQLVVEGIVGKGFQGDISVDDLGINLGPCPASTVCDFESSDLCSYVNDPTNTIDWKRYQAGTDASVPPVDVTYSSTHGHFMFLKADTPAKPVTGRLVTPSYPDTSGSCVRWYMILENGATLNVRTYAFGAINPNILYTVYGAQGKQWKLAQTTVASGSPYQVVFEGILNNANNTLDSIAIDDIEIRSGVCNELGSCDFETGLCAFQNLKADIEWKRTSYNTELFNAPALDHTTNSRGGFYLWLDRRQTIQGRKAQIESELMTVDIRCISFWYFLNSSVGAQLNVYIRDPKSDTKSLIWSTNQTHGSFWVLQEITVRPNMTVYGTSRFTIVYEAVVGSVIGDLAIDDLTTRSGNCLSTTPPPNMYKCLDGKLIAKSQVCDFIVDCQGGDDERSCGNCTFDDGGNILCGWNDVSKGTTMWKLRRDGILPVVNQGPQLDHTSYSPTGNYMYLSTSNGTTLNSPARLITPVLSQASSTCLLEFWIYITGISVNQLNVMLLTGNQIERATLQRFHYQSMMNWTKVNIEIGRVDVPFQIAFDSKRSTSFGWVAIDDTKISRCHLPPIVSASQCPVADRFQCARGSCIPKAHICDMTDDCGDHSDESSRLCASYQTCTFDISFCDWKHDNSTQFKWALHQGPSPSDETGVCRFLFDY</sequence>
<gene>
    <name evidence="4" type="ORF">UJA718_LOCUS16439</name>
</gene>
<dbReference type="InterPro" id="IPR000998">
    <property type="entry name" value="MAM_dom"/>
</dbReference>
<dbReference type="CDD" id="cd06263">
    <property type="entry name" value="MAM"/>
    <property type="match status" value="4"/>
</dbReference>
<keyword evidence="1 2" id="KW-1015">Disulfide bond</keyword>
<dbReference type="EMBL" id="CAJOBP010002549">
    <property type="protein sequence ID" value="CAF4361001.1"/>
    <property type="molecule type" value="Genomic_DNA"/>
</dbReference>
<dbReference type="InterPro" id="IPR036055">
    <property type="entry name" value="LDL_receptor-like_sf"/>
</dbReference>
<comment type="caution">
    <text evidence="4">The sequence shown here is derived from an EMBL/GenBank/DDBJ whole genome shotgun (WGS) entry which is preliminary data.</text>
</comment>
<dbReference type="PANTHER" id="PTHR23282">
    <property type="entry name" value="APICAL ENDOSOMAL GLYCOPROTEIN PRECURSOR"/>
    <property type="match status" value="1"/>
</dbReference>
<accession>A0A820LR92</accession>
<dbReference type="Proteomes" id="UP000663873">
    <property type="component" value="Unassembled WGS sequence"/>
</dbReference>
<feature type="domain" description="MAM" evidence="3">
    <location>
        <begin position="191"/>
        <end position="350"/>
    </location>
</feature>
<dbReference type="InterPro" id="IPR002172">
    <property type="entry name" value="LDrepeatLR_classA_rpt"/>
</dbReference>
<feature type="disulfide bond" evidence="2">
    <location>
        <begin position="733"/>
        <end position="751"/>
    </location>
</feature>
<dbReference type="PROSITE" id="PS01209">
    <property type="entry name" value="LDLRA_1"/>
    <property type="match status" value="1"/>
</dbReference>
<evidence type="ECO:0000259" key="3">
    <source>
        <dbReference type="PROSITE" id="PS50060"/>
    </source>
</evidence>
<dbReference type="InterPro" id="IPR013320">
    <property type="entry name" value="ConA-like_dom_sf"/>
</dbReference>
<dbReference type="PROSITE" id="PS50060">
    <property type="entry name" value="MAM_2"/>
    <property type="match status" value="4"/>
</dbReference>
<dbReference type="InterPro" id="IPR023415">
    <property type="entry name" value="LDLR_class-A_CS"/>
</dbReference>